<dbReference type="CDD" id="cd06550">
    <property type="entry name" value="TM_ABC_iron-siderophores_like"/>
    <property type="match status" value="1"/>
</dbReference>
<keyword evidence="6 8" id="KW-1133">Transmembrane helix</keyword>
<protein>
    <submittedName>
        <fullName evidence="9">Iron chelate uptake ABC transporter family permease subunit</fullName>
    </submittedName>
</protein>
<feature type="transmembrane region" description="Helical" evidence="8">
    <location>
        <begin position="6"/>
        <end position="26"/>
    </location>
</feature>
<organism evidence="9 10">
    <name type="scientific">Romboutsia faecis</name>
    <dbReference type="NCBI Taxonomy" id="2764597"/>
    <lineage>
        <taxon>Bacteria</taxon>
        <taxon>Bacillati</taxon>
        <taxon>Bacillota</taxon>
        <taxon>Clostridia</taxon>
        <taxon>Peptostreptococcales</taxon>
        <taxon>Peptostreptococcaceae</taxon>
        <taxon>Romboutsia</taxon>
    </lineage>
</organism>
<feature type="transmembrane region" description="Helical" evidence="8">
    <location>
        <begin position="176"/>
        <end position="194"/>
    </location>
</feature>
<keyword evidence="10" id="KW-1185">Reference proteome</keyword>
<feature type="transmembrane region" description="Helical" evidence="8">
    <location>
        <begin position="77"/>
        <end position="97"/>
    </location>
</feature>
<accession>A0ABR7JLC7</accession>
<evidence type="ECO:0000256" key="8">
    <source>
        <dbReference type="SAM" id="Phobius"/>
    </source>
</evidence>
<feature type="transmembrane region" description="Helical" evidence="8">
    <location>
        <begin position="224"/>
        <end position="252"/>
    </location>
</feature>
<evidence type="ECO:0000256" key="1">
    <source>
        <dbReference type="ARBA" id="ARBA00004651"/>
    </source>
</evidence>
<keyword evidence="4" id="KW-1003">Cell membrane</keyword>
<dbReference type="SUPFAM" id="SSF81345">
    <property type="entry name" value="ABC transporter involved in vitamin B12 uptake, BtuC"/>
    <property type="match status" value="1"/>
</dbReference>
<evidence type="ECO:0000256" key="5">
    <source>
        <dbReference type="ARBA" id="ARBA00022692"/>
    </source>
</evidence>
<keyword evidence="5 8" id="KW-0812">Transmembrane</keyword>
<evidence type="ECO:0000256" key="4">
    <source>
        <dbReference type="ARBA" id="ARBA00022475"/>
    </source>
</evidence>
<dbReference type="Proteomes" id="UP000609849">
    <property type="component" value="Unassembled WGS sequence"/>
</dbReference>
<dbReference type="Pfam" id="PF01032">
    <property type="entry name" value="FecCD"/>
    <property type="match status" value="1"/>
</dbReference>
<reference evidence="9 10" key="1">
    <citation type="submission" date="2020-08" db="EMBL/GenBank/DDBJ databases">
        <authorList>
            <person name="Liu C."/>
            <person name="Sun Q."/>
        </authorList>
    </citation>
    <scope>NUCLEOTIDE SEQUENCE [LARGE SCALE GENOMIC DNA]</scope>
    <source>
        <strain evidence="9 10">NSJ-18</strain>
    </source>
</reference>
<keyword evidence="3" id="KW-0813">Transport</keyword>
<keyword evidence="7 8" id="KW-0472">Membrane</keyword>
<evidence type="ECO:0000256" key="7">
    <source>
        <dbReference type="ARBA" id="ARBA00023136"/>
    </source>
</evidence>
<comment type="similarity">
    <text evidence="2">Belongs to the binding-protein-dependent transport system permease family. FecCD subfamily.</text>
</comment>
<feature type="transmembrane region" description="Helical" evidence="8">
    <location>
        <begin position="104"/>
        <end position="123"/>
    </location>
</feature>
<dbReference type="PANTHER" id="PTHR30472:SF19">
    <property type="entry name" value="PETROBACTIN IMPORT SYSTEM PERMEASE PROTEIN YCLO"/>
    <property type="match status" value="1"/>
</dbReference>
<dbReference type="InterPro" id="IPR000522">
    <property type="entry name" value="ABC_transptr_permease_BtuC"/>
</dbReference>
<dbReference type="PANTHER" id="PTHR30472">
    <property type="entry name" value="FERRIC ENTEROBACTIN TRANSPORT SYSTEM PERMEASE PROTEIN"/>
    <property type="match status" value="1"/>
</dbReference>
<evidence type="ECO:0000256" key="3">
    <source>
        <dbReference type="ARBA" id="ARBA00022448"/>
    </source>
</evidence>
<evidence type="ECO:0000313" key="10">
    <source>
        <dbReference type="Proteomes" id="UP000609849"/>
    </source>
</evidence>
<gene>
    <name evidence="9" type="ORF">H8923_03060</name>
</gene>
<feature type="transmembrane region" description="Helical" evidence="8">
    <location>
        <begin position="129"/>
        <end position="155"/>
    </location>
</feature>
<dbReference type="Gene3D" id="1.10.3470.10">
    <property type="entry name" value="ABC transporter involved in vitamin B12 uptake, BtuC"/>
    <property type="match status" value="1"/>
</dbReference>
<feature type="transmembrane region" description="Helical" evidence="8">
    <location>
        <begin position="264"/>
        <end position="284"/>
    </location>
</feature>
<feature type="transmembrane region" description="Helical" evidence="8">
    <location>
        <begin position="42"/>
        <end position="62"/>
    </location>
</feature>
<dbReference type="EMBL" id="JACRWE010000001">
    <property type="protein sequence ID" value="MBC5995731.1"/>
    <property type="molecule type" value="Genomic_DNA"/>
</dbReference>
<comment type="subcellular location">
    <subcellularLocation>
        <location evidence="1">Cell membrane</location>
        <topology evidence="1">Multi-pass membrane protein</topology>
    </subcellularLocation>
</comment>
<proteinExistence type="inferred from homology"/>
<evidence type="ECO:0000313" key="9">
    <source>
        <dbReference type="EMBL" id="MBC5995731.1"/>
    </source>
</evidence>
<dbReference type="InterPro" id="IPR037294">
    <property type="entry name" value="ABC_BtuC-like"/>
</dbReference>
<evidence type="ECO:0000256" key="6">
    <source>
        <dbReference type="ARBA" id="ARBA00022989"/>
    </source>
</evidence>
<sequence>MDLNKNLYIMGALVLIFTTLFLFYGIDMKHFDYAISQRIPKILAMILGGGCIAFTTVVFQTITNNQILTPSVLGLDSLYVLVQTVIVFVFGSTSIFIVNASYNFIINVGIMVGASILLYKVLFEKGKNDIFFLLLVGMIFGTLFKSGSSFMQMVIDPNEFLALQSSMIASLNNINTDVLMISMVIIIAMIPFIYDDIKYLDVLSLGREQAINLGVDYDKLVKKMIIVISVLVSISTALIGPMTFLGLIVANVAREGLKTYKHKYLITGATLISLITLVGGQFFVQHIFSFNTTLSVIINFIGGIYFIQLLLKESK</sequence>
<name>A0ABR7JLC7_9FIRM</name>
<feature type="transmembrane region" description="Helical" evidence="8">
    <location>
        <begin position="290"/>
        <end position="311"/>
    </location>
</feature>
<evidence type="ECO:0000256" key="2">
    <source>
        <dbReference type="ARBA" id="ARBA00007935"/>
    </source>
</evidence>
<comment type="caution">
    <text evidence="9">The sequence shown here is derived from an EMBL/GenBank/DDBJ whole genome shotgun (WGS) entry which is preliminary data.</text>
</comment>